<dbReference type="GO" id="GO:0004601">
    <property type="term" value="F:peroxidase activity"/>
    <property type="evidence" value="ECO:0007669"/>
    <property type="project" value="UniProtKB-KW"/>
</dbReference>
<evidence type="ECO:0000256" key="4">
    <source>
        <dbReference type="ARBA" id="ARBA00022559"/>
    </source>
</evidence>
<dbReference type="FunFam" id="2.60.40.10:FF:000032">
    <property type="entry name" value="palladin isoform X1"/>
    <property type="match status" value="2"/>
</dbReference>
<dbReference type="STRING" id="67767.A0A0J7L8E5"/>
<dbReference type="InterPro" id="IPR036179">
    <property type="entry name" value="Ig-like_dom_sf"/>
</dbReference>
<dbReference type="InterPro" id="IPR034824">
    <property type="entry name" value="Peroxidasin_peroxidase"/>
</dbReference>
<evidence type="ECO:0000259" key="21">
    <source>
        <dbReference type="PROSITE" id="PS50835"/>
    </source>
</evidence>
<evidence type="ECO:0000256" key="11">
    <source>
        <dbReference type="ARBA" id="ARBA00023180"/>
    </source>
</evidence>
<evidence type="ECO:0000313" key="23">
    <source>
        <dbReference type="Proteomes" id="UP000036403"/>
    </source>
</evidence>
<name>A0A0J7L8E5_LASNI</name>
<comment type="caution">
    <text evidence="22">The sequence shown here is derived from an EMBL/GenBank/DDBJ whole genome shotgun (WGS) entry which is preliminary data.</text>
</comment>
<dbReference type="InterPro" id="IPR037120">
    <property type="entry name" value="Haem_peroxidase_sf_animal"/>
</dbReference>
<dbReference type="GO" id="GO:0046872">
    <property type="term" value="F:metal ion binding"/>
    <property type="evidence" value="ECO:0007669"/>
    <property type="project" value="UniProtKB-KW"/>
</dbReference>
<evidence type="ECO:0000256" key="20">
    <source>
        <dbReference type="SAM" id="Coils"/>
    </source>
</evidence>
<dbReference type="GO" id="GO:0006979">
    <property type="term" value="P:response to oxidative stress"/>
    <property type="evidence" value="ECO:0007669"/>
    <property type="project" value="InterPro"/>
</dbReference>
<evidence type="ECO:0000256" key="16">
    <source>
        <dbReference type="ARBA" id="ARBA00048887"/>
    </source>
</evidence>
<keyword evidence="8" id="KW-0560">Oxidoreductase</keyword>
<keyword evidence="12" id="KW-0393">Immunoglobulin domain</keyword>
<dbReference type="PRINTS" id="PR00457">
    <property type="entry name" value="ANPEROXIDASE"/>
</dbReference>
<accession>A0A0J7L8E5</accession>
<comment type="catalytic activity">
    <reaction evidence="17">
        <text>hypobromite + L-tyrosyl-[protein] + H(+) = 3-bromo-L-tyrosyl-[protein] + H2O</text>
        <dbReference type="Rhea" id="RHEA:69356"/>
        <dbReference type="Rhea" id="RHEA-COMP:10136"/>
        <dbReference type="Rhea" id="RHEA-COMP:17686"/>
        <dbReference type="ChEBI" id="CHEBI:15377"/>
        <dbReference type="ChEBI" id="CHEBI:15378"/>
        <dbReference type="ChEBI" id="CHEBI:29250"/>
        <dbReference type="ChEBI" id="CHEBI:46858"/>
        <dbReference type="ChEBI" id="CHEBI:183512"/>
    </reaction>
    <physiologicalReaction direction="left-to-right" evidence="17">
        <dbReference type="Rhea" id="RHEA:69357"/>
    </physiologicalReaction>
</comment>
<dbReference type="InterPro" id="IPR013098">
    <property type="entry name" value="Ig_I-set"/>
</dbReference>
<sequence>MTLKCRVTGDPTPKIKWMKDKWRYSEADDDDSEKYVIRGDGEKYVIREDGTLVITDMTEQDSGVYECVASSDMGSTKSRKARAVITATSHLIFAEKPESQNVTAGANVTFSCRALSRPRPNVRWLRDDQPIPFSERISLANDDTTLRILAVKETDAGKYQCHLRSVDRSVVLFADLRVIDFAAPQLIFKPQDMEAEPDATVEVPCRAEGRPKPVIQWKKDGSALDNNRIKITRGGSLLIFNVIPLDTGRYECSAINDYGRATADALVRVRQFGATDTLVIRAFQSASEEIDRAINKTLLSLFNPDGSSRHVNPFRLARFPNAISRAAARPAELFERTLVNIRRMVNAGAKANVTGEFRYEEILTHEQVKEIEQLSGCTGHRQRQNCTNRCFHRKYRTIDGNCNNLRHPTWGSSHTGFRRVLQPIYENGFSMPVGWEKERRYYGYPKPAARLVSTTLISTHDITSDHQITHMVMQWGQFLDHDLDHALPSVSSESWDGIDCKKSCDNAAPCFPMEVPLDDPRVNNRRCIDFVRTSAVCGSGATSVLWGDLTPREQLNQLTSYLDASQVYGYNDEVALDLRDLTTDHGLLREGPTIPGHKPLLPYAAGQFVDCRRNPLESSINCFVAGDIRANEQVGLLAMHTIWLREHNRIARALREMNPHWNGEKLYQEARRIVGAEMQHITYQHWLPRIFGPTIDEFLLSYRGYDPNVDASISNVFATAALRFGHSLIQPRLERLNASYQPIPQGALDLRDAFFAPWRLVEEGGVDPLIRGMYATAAKLKLPEQNLNVELTEQLFRSAHAVALDLAAMNIQRGRDHGIPGYLEWRDYCNMSRVETFEHLAADISSGRVRQKLRELYGHPGNIDVWVGGILEDQLPDAKVGPLFKCLLLEQFRRTRDGDRFWYQNPGIFRAEQLAQIQQASLARILCDNGDNITRVQPNVFLLPEGRNGFVSCDEIPYVDLNAWSDCCDNCEDRDNTISRVRREAEKYLAPDRDYARNVGPLSRNEKVKYLESMLEESDREAKRLREQADDLLHSVRKLRSLLEDVKTQ</sequence>
<dbReference type="FunFam" id="1.10.640.10:FF:000001">
    <property type="entry name" value="Peroxidasin homolog"/>
    <property type="match status" value="1"/>
</dbReference>
<dbReference type="SMART" id="SM00408">
    <property type="entry name" value="IGc2"/>
    <property type="match status" value="3"/>
</dbReference>
<protein>
    <submittedName>
        <fullName evidence="22">Peroxidasin-like protein</fullName>
    </submittedName>
</protein>
<evidence type="ECO:0000256" key="2">
    <source>
        <dbReference type="ARBA" id="ARBA00004613"/>
    </source>
</evidence>
<organism evidence="22 23">
    <name type="scientific">Lasius niger</name>
    <name type="common">Black garden ant</name>
    <dbReference type="NCBI Taxonomy" id="67767"/>
    <lineage>
        <taxon>Eukaryota</taxon>
        <taxon>Metazoa</taxon>
        <taxon>Ecdysozoa</taxon>
        <taxon>Arthropoda</taxon>
        <taxon>Hexapoda</taxon>
        <taxon>Insecta</taxon>
        <taxon>Pterygota</taxon>
        <taxon>Neoptera</taxon>
        <taxon>Endopterygota</taxon>
        <taxon>Hymenoptera</taxon>
        <taxon>Apocrita</taxon>
        <taxon>Aculeata</taxon>
        <taxon>Formicoidea</taxon>
        <taxon>Formicidae</taxon>
        <taxon>Formicinae</taxon>
        <taxon>Lasius</taxon>
        <taxon>Lasius</taxon>
    </lineage>
</organism>
<evidence type="ECO:0000256" key="14">
    <source>
        <dbReference type="ARBA" id="ARBA00047610"/>
    </source>
</evidence>
<keyword evidence="10" id="KW-1015">Disulfide bond</keyword>
<dbReference type="CDD" id="cd00096">
    <property type="entry name" value="Ig"/>
    <property type="match status" value="1"/>
</dbReference>
<feature type="domain" description="Ig-like" evidence="21">
    <location>
        <begin position="89"/>
        <end position="171"/>
    </location>
</feature>
<dbReference type="PANTHER" id="PTHR11475:SF58">
    <property type="entry name" value="PEROXIDASIN"/>
    <property type="match status" value="1"/>
</dbReference>
<evidence type="ECO:0000256" key="7">
    <source>
        <dbReference type="ARBA" id="ARBA00022729"/>
    </source>
</evidence>
<dbReference type="InterPro" id="IPR013783">
    <property type="entry name" value="Ig-like_fold"/>
</dbReference>
<dbReference type="OrthoDB" id="823504at2759"/>
<comment type="catalytic activity">
    <reaction evidence="13">
        <text>bromide + H2O2 = hypobromite + H2O</text>
        <dbReference type="Rhea" id="RHEA:66016"/>
        <dbReference type="ChEBI" id="CHEBI:15377"/>
        <dbReference type="ChEBI" id="CHEBI:15858"/>
        <dbReference type="ChEBI" id="CHEBI:16240"/>
        <dbReference type="ChEBI" id="CHEBI:29250"/>
    </reaction>
    <physiologicalReaction direction="left-to-right" evidence="13">
        <dbReference type="Rhea" id="RHEA:66017"/>
    </physiologicalReaction>
</comment>
<dbReference type="SUPFAM" id="SSF48113">
    <property type="entry name" value="Heme-dependent peroxidases"/>
    <property type="match status" value="1"/>
</dbReference>
<dbReference type="Pfam" id="PF03098">
    <property type="entry name" value="An_peroxidase"/>
    <property type="match status" value="1"/>
</dbReference>
<comment type="similarity">
    <text evidence="18">Belongs to the peroxidase family. XPO subfamily.</text>
</comment>
<keyword evidence="6 19" id="KW-0479">Metal-binding</keyword>
<evidence type="ECO:0000256" key="15">
    <source>
        <dbReference type="ARBA" id="ARBA00048396"/>
    </source>
</evidence>
<reference evidence="22 23" key="1">
    <citation type="submission" date="2015-04" db="EMBL/GenBank/DDBJ databases">
        <title>Lasius niger genome sequencing.</title>
        <authorList>
            <person name="Konorov E.A."/>
            <person name="Nikitin M.A."/>
            <person name="Kirill M.V."/>
            <person name="Chang P."/>
        </authorList>
    </citation>
    <scope>NUCLEOTIDE SEQUENCE [LARGE SCALE GENOMIC DNA]</scope>
    <source>
        <tissue evidence="22">Whole</tissue>
    </source>
</reference>
<feature type="coiled-coil region" evidence="20">
    <location>
        <begin position="1008"/>
        <end position="1042"/>
    </location>
</feature>
<dbReference type="InterPro" id="IPR010255">
    <property type="entry name" value="Haem_peroxidase_sf"/>
</dbReference>
<dbReference type="SMART" id="SM00409">
    <property type="entry name" value="IG"/>
    <property type="match status" value="3"/>
</dbReference>
<comment type="catalytic activity">
    <reaction evidence="14">
        <text>L-lysyl-[collagen] + L-methionyl-[collagen] + H2O2 = [collagen]-L-lysyl-N-S-L-methionyl-[collagen] + 2 H2O + H(+)</text>
        <dbReference type="Rhea" id="RHEA:66020"/>
        <dbReference type="Rhea" id="RHEA-COMP:12751"/>
        <dbReference type="Rhea" id="RHEA-COMP:16949"/>
        <dbReference type="Rhea" id="RHEA-COMP:16951"/>
        <dbReference type="ChEBI" id="CHEBI:15377"/>
        <dbReference type="ChEBI" id="CHEBI:15378"/>
        <dbReference type="ChEBI" id="CHEBI:16044"/>
        <dbReference type="ChEBI" id="CHEBI:16240"/>
        <dbReference type="ChEBI" id="CHEBI:29969"/>
        <dbReference type="ChEBI" id="CHEBI:166867"/>
    </reaction>
    <physiologicalReaction direction="left-to-right" evidence="14">
        <dbReference type="Rhea" id="RHEA:66021"/>
    </physiologicalReaction>
</comment>
<dbReference type="SUPFAM" id="SSF48726">
    <property type="entry name" value="Immunoglobulin"/>
    <property type="match status" value="3"/>
</dbReference>
<dbReference type="InterPro" id="IPR003598">
    <property type="entry name" value="Ig_sub2"/>
</dbReference>
<dbReference type="Pfam" id="PF07679">
    <property type="entry name" value="I-set"/>
    <property type="match status" value="2"/>
</dbReference>
<dbReference type="Pfam" id="PF13927">
    <property type="entry name" value="Ig_3"/>
    <property type="match status" value="1"/>
</dbReference>
<dbReference type="GO" id="GO:0005615">
    <property type="term" value="C:extracellular space"/>
    <property type="evidence" value="ECO:0007669"/>
    <property type="project" value="TreeGrafter"/>
</dbReference>
<feature type="binding site" description="axial binding residue" evidence="19">
    <location>
        <position position="726"/>
    </location>
    <ligand>
        <name>heme b</name>
        <dbReference type="ChEBI" id="CHEBI:60344"/>
    </ligand>
    <ligandPart>
        <name>Fe</name>
        <dbReference type="ChEBI" id="CHEBI:18248"/>
    </ligandPart>
</feature>
<dbReference type="Proteomes" id="UP000036403">
    <property type="component" value="Unassembled WGS sequence"/>
</dbReference>
<keyword evidence="7" id="KW-0732">Signal</keyword>
<dbReference type="Gene3D" id="1.10.640.10">
    <property type="entry name" value="Haem peroxidase domain superfamily, animal type"/>
    <property type="match status" value="1"/>
</dbReference>
<evidence type="ECO:0000256" key="5">
    <source>
        <dbReference type="ARBA" id="ARBA00022617"/>
    </source>
</evidence>
<evidence type="ECO:0000313" key="22">
    <source>
        <dbReference type="EMBL" id="KMR04342.1"/>
    </source>
</evidence>
<keyword evidence="11" id="KW-0325">Glycoprotein</keyword>
<keyword evidence="20" id="KW-0175">Coiled coil</keyword>
<comment type="catalytic activity">
    <reaction evidence="15">
        <text>L-lysyl-[collagen] + L-methionyl-[collagen] + hypobromite = [collagen]-L-lysyl-N-S-L-methionyl-[collagen] + bromide + H2O + H(+)</text>
        <dbReference type="Rhea" id="RHEA:66024"/>
        <dbReference type="Rhea" id="RHEA-COMP:12751"/>
        <dbReference type="Rhea" id="RHEA-COMP:16949"/>
        <dbReference type="Rhea" id="RHEA-COMP:16951"/>
        <dbReference type="ChEBI" id="CHEBI:15377"/>
        <dbReference type="ChEBI" id="CHEBI:15378"/>
        <dbReference type="ChEBI" id="CHEBI:15858"/>
        <dbReference type="ChEBI" id="CHEBI:16044"/>
        <dbReference type="ChEBI" id="CHEBI:29250"/>
        <dbReference type="ChEBI" id="CHEBI:29969"/>
        <dbReference type="ChEBI" id="CHEBI:166867"/>
    </reaction>
    <physiologicalReaction direction="left-to-right" evidence="15">
        <dbReference type="Rhea" id="RHEA:66025"/>
    </physiologicalReaction>
</comment>
<feature type="domain" description="Ig-like" evidence="21">
    <location>
        <begin position="1"/>
        <end position="86"/>
    </location>
</feature>
<dbReference type="GO" id="GO:0020037">
    <property type="term" value="F:heme binding"/>
    <property type="evidence" value="ECO:0007669"/>
    <property type="project" value="InterPro"/>
</dbReference>
<keyword evidence="23" id="KW-1185">Reference proteome</keyword>
<evidence type="ECO:0000256" key="1">
    <source>
        <dbReference type="ARBA" id="ARBA00001970"/>
    </source>
</evidence>
<dbReference type="CDD" id="cd09826">
    <property type="entry name" value="peroxidasin_like"/>
    <property type="match status" value="1"/>
</dbReference>
<dbReference type="InterPro" id="IPR007110">
    <property type="entry name" value="Ig-like_dom"/>
</dbReference>
<dbReference type="PaxDb" id="67767-A0A0J7L8E5"/>
<evidence type="ECO:0000256" key="10">
    <source>
        <dbReference type="ARBA" id="ARBA00023157"/>
    </source>
</evidence>
<dbReference type="PANTHER" id="PTHR11475">
    <property type="entry name" value="OXIDASE/PEROXIDASE"/>
    <property type="match status" value="1"/>
</dbReference>
<dbReference type="Gene3D" id="2.60.40.10">
    <property type="entry name" value="Immunoglobulins"/>
    <property type="match status" value="3"/>
</dbReference>
<evidence type="ECO:0000256" key="9">
    <source>
        <dbReference type="ARBA" id="ARBA00023004"/>
    </source>
</evidence>
<keyword evidence="3" id="KW-0964">Secreted</keyword>
<comment type="catalytic activity">
    <reaction evidence="16">
        <text>L-tyrosyl-[protein] + bromide + H2O2 + H(+) = 3-bromo-L-tyrosyl-[protein] + 2 H2O</text>
        <dbReference type="Rhea" id="RHEA:69360"/>
        <dbReference type="Rhea" id="RHEA-COMP:10136"/>
        <dbReference type="Rhea" id="RHEA-COMP:17686"/>
        <dbReference type="ChEBI" id="CHEBI:15377"/>
        <dbReference type="ChEBI" id="CHEBI:15378"/>
        <dbReference type="ChEBI" id="CHEBI:15858"/>
        <dbReference type="ChEBI" id="CHEBI:16240"/>
        <dbReference type="ChEBI" id="CHEBI:46858"/>
        <dbReference type="ChEBI" id="CHEBI:183512"/>
    </reaction>
    <physiologicalReaction direction="left-to-right" evidence="16">
        <dbReference type="Rhea" id="RHEA:69361"/>
    </physiologicalReaction>
</comment>
<evidence type="ECO:0000256" key="3">
    <source>
        <dbReference type="ARBA" id="ARBA00022525"/>
    </source>
</evidence>
<dbReference type="InterPro" id="IPR019791">
    <property type="entry name" value="Haem_peroxidase_animal"/>
</dbReference>
<proteinExistence type="inferred from homology"/>
<gene>
    <name evidence="22" type="ORF">RF55_714</name>
</gene>
<keyword evidence="5 19" id="KW-0349">Heme</keyword>
<feature type="domain" description="Ig-like" evidence="21">
    <location>
        <begin position="184"/>
        <end position="268"/>
    </location>
</feature>
<dbReference type="InterPro" id="IPR003599">
    <property type="entry name" value="Ig_sub"/>
</dbReference>
<evidence type="ECO:0000256" key="13">
    <source>
        <dbReference type="ARBA" id="ARBA00047544"/>
    </source>
</evidence>
<dbReference type="EMBL" id="LBMM01000218">
    <property type="protein sequence ID" value="KMR04342.1"/>
    <property type="molecule type" value="Genomic_DNA"/>
</dbReference>
<comment type="subcellular location">
    <subcellularLocation>
        <location evidence="2">Secreted</location>
    </subcellularLocation>
</comment>
<keyword evidence="9 19" id="KW-0408">Iron</keyword>
<evidence type="ECO:0000256" key="8">
    <source>
        <dbReference type="ARBA" id="ARBA00023002"/>
    </source>
</evidence>
<evidence type="ECO:0000256" key="19">
    <source>
        <dbReference type="PIRSR" id="PIRSR619791-2"/>
    </source>
</evidence>
<keyword evidence="4" id="KW-0575">Peroxidase</keyword>
<comment type="cofactor">
    <cofactor evidence="1">
        <name>heme b</name>
        <dbReference type="ChEBI" id="CHEBI:60344"/>
    </cofactor>
</comment>
<dbReference type="PROSITE" id="PS50292">
    <property type="entry name" value="PEROXIDASE_3"/>
    <property type="match status" value="1"/>
</dbReference>
<dbReference type="PROSITE" id="PS50835">
    <property type="entry name" value="IG_LIKE"/>
    <property type="match status" value="3"/>
</dbReference>
<evidence type="ECO:0000256" key="6">
    <source>
        <dbReference type="ARBA" id="ARBA00022723"/>
    </source>
</evidence>
<evidence type="ECO:0000256" key="18">
    <source>
        <dbReference type="ARBA" id="ARBA00061342"/>
    </source>
</evidence>
<evidence type="ECO:0000256" key="12">
    <source>
        <dbReference type="ARBA" id="ARBA00023319"/>
    </source>
</evidence>
<evidence type="ECO:0000256" key="17">
    <source>
        <dbReference type="ARBA" id="ARBA00049501"/>
    </source>
</evidence>
<dbReference type="AlphaFoldDB" id="A0A0J7L8E5"/>